<keyword evidence="2" id="KW-1185">Reference proteome</keyword>
<reference evidence="1" key="1">
    <citation type="submission" date="2022-03" db="EMBL/GenBank/DDBJ databases">
        <authorList>
            <person name="Lindestad O."/>
        </authorList>
    </citation>
    <scope>NUCLEOTIDE SEQUENCE</scope>
</reference>
<dbReference type="Proteomes" id="UP000838756">
    <property type="component" value="Unassembled WGS sequence"/>
</dbReference>
<proteinExistence type="predicted"/>
<evidence type="ECO:0000313" key="2">
    <source>
        <dbReference type="Proteomes" id="UP000838756"/>
    </source>
</evidence>
<comment type="caution">
    <text evidence="1">The sequence shown here is derived from an EMBL/GenBank/DDBJ whole genome shotgun (WGS) entry which is preliminary data.</text>
</comment>
<dbReference type="AlphaFoldDB" id="A0A8S4QZ10"/>
<gene>
    <name evidence="1" type="primary">jg23833</name>
    <name evidence="1" type="ORF">PAEG_LOCUS7928</name>
</gene>
<accession>A0A8S4QZ10</accession>
<evidence type="ECO:0000313" key="1">
    <source>
        <dbReference type="EMBL" id="CAH2227413.1"/>
    </source>
</evidence>
<sequence>MDSVAQRMLLPAFRNIPLVASYDTRGKKRGGDKCILYCRYHNLDLLTIENKGHFTHSPLFPIASKSLIPILPSTDEADRYKADLCDTDNVGHTLY</sequence>
<name>A0A8S4QZ10_9NEOP</name>
<protein>
    <submittedName>
        <fullName evidence="1">Jg23833 protein</fullName>
    </submittedName>
</protein>
<dbReference type="EMBL" id="CAKXAJ010023103">
    <property type="protein sequence ID" value="CAH2227413.1"/>
    <property type="molecule type" value="Genomic_DNA"/>
</dbReference>
<organism evidence="1 2">
    <name type="scientific">Pararge aegeria aegeria</name>
    <dbReference type="NCBI Taxonomy" id="348720"/>
    <lineage>
        <taxon>Eukaryota</taxon>
        <taxon>Metazoa</taxon>
        <taxon>Ecdysozoa</taxon>
        <taxon>Arthropoda</taxon>
        <taxon>Hexapoda</taxon>
        <taxon>Insecta</taxon>
        <taxon>Pterygota</taxon>
        <taxon>Neoptera</taxon>
        <taxon>Endopterygota</taxon>
        <taxon>Lepidoptera</taxon>
        <taxon>Glossata</taxon>
        <taxon>Ditrysia</taxon>
        <taxon>Papilionoidea</taxon>
        <taxon>Nymphalidae</taxon>
        <taxon>Satyrinae</taxon>
        <taxon>Satyrini</taxon>
        <taxon>Parargina</taxon>
        <taxon>Pararge</taxon>
    </lineage>
</organism>